<evidence type="ECO:0000313" key="3">
    <source>
        <dbReference type="Proteomes" id="UP000054279"/>
    </source>
</evidence>
<dbReference type="AlphaFoldDB" id="A0A0C9VIW8"/>
<accession>A0A0C9VIW8</accession>
<name>A0A0C9VIW8_SPHS4</name>
<dbReference type="HOGENOM" id="CLU_1185684_0_0_1"/>
<dbReference type="EMBL" id="KN837136">
    <property type="protein sequence ID" value="KIJ41472.1"/>
    <property type="molecule type" value="Genomic_DNA"/>
</dbReference>
<sequence>MATHASESLRLVTTLSRIAAILLETLVAMVTSLSVWVQHRQLKLLRVTTGEGSFTELVLQQGLLTLMSLPKRYLLGSRKCHYCEGDKSLRNLFFYLTELQLLPYQYERPIIVSIDLGYQNATCISKHSTPLICRFILDLRGFRFDTAENVITRPPFQAAAHYPDALGVRSAFIHIDEEVTYDFGGPSLGGPQVVNITRFDEVDAGAGTTYPRITVEAFPWAATTFHELVTVGER</sequence>
<gene>
    <name evidence="2" type="ORF">M422DRAFT_48567</name>
</gene>
<keyword evidence="1" id="KW-1133">Transmembrane helix</keyword>
<evidence type="ECO:0000313" key="2">
    <source>
        <dbReference type="EMBL" id="KIJ41472.1"/>
    </source>
</evidence>
<organism evidence="2 3">
    <name type="scientific">Sphaerobolus stellatus (strain SS14)</name>
    <dbReference type="NCBI Taxonomy" id="990650"/>
    <lineage>
        <taxon>Eukaryota</taxon>
        <taxon>Fungi</taxon>
        <taxon>Dikarya</taxon>
        <taxon>Basidiomycota</taxon>
        <taxon>Agaricomycotina</taxon>
        <taxon>Agaricomycetes</taxon>
        <taxon>Phallomycetidae</taxon>
        <taxon>Geastrales</taxon>
        <taxon>Sphaerobolaceae</taxon>
        <taxon>Sphaerobolus</taxon>
    </lineage>
</organism>
<keyword evidence="1" id="KW-0812">Transmembrane</keyword>
<evidence type="ECO:0000256" key="1">
    <source>
        <dbReference type="SAM" id="Phobius"/>
    </source>
</evidence>
<dbReference type="Proteomes" id="UP000054279">
    <property type="component" value="Unassembled WGS sequence"/>
</dbReference>
<reference evidence="2 3" key="1">
    <citation type="submission" date="2014-06" db="EMBL/GenBank/DDBJ databases">
        <title>Evolutionary Origins and Diversification of the Mycorrhizal Mutualists.</title>
        <authorList>
            <consortium name="DOE Joint Genome Institute"/>
            <consortium name="Mycorrhizal Genomics Consortium"/>
            <person name="Kohler A."/>
            <person name="Kuo A."/>
            <person name="Nagy L.G."/>
            <person name="Floudas D."/>
            <person name="Copeland A."/>
            <person name="Barry K.W."/>
            <person name="Cichocki N."/>
            <person name="Veneault-Fourrey C."/>
            <person name="LaButti K."/>
            <person name="Lindquist E.A."/>
            <person name="Lipzen A."/>
            <person name="Lundell T."/>
            <person name="Morin E."/>
            <person name="Murat C."/>
            <person name="Riley R."/>
            <person name="Ohm R."/>
            <person name="Sun H."/>
            <person name="Tunlid A."/>
            <person name="Henrissat B."/>
            <person name="Grigoriev I.V."/>
            <person name="Hibbett D.S."/>
            <person name="Martin F."/>
        </authorList>
    </citation>
    <scope>NUCLEOTIDE SEQUENCE [LARGE SCALE GENOMIC DNA]</scope>
    <source>
        <strain evidence="2 3">SS14</strain>
    </source>
</reference>
<feature type="transmembrane region" description="Helical" evidence="1">
    <location>
        <begin position="18"/>
        <end position="37"/>
    </location>
</feature>
<keyword evidence="3" id="KW-1185">Reference proteome</keyword>
<protein>
    <submittedName>
        <fullName evidence="2">Unplaced genomic scaffold SPHSTscaffold_61, whole genome shotgun sequence</fullName>
    </submittedName>
</protein>
<proteinExistence type="predicted"/>
<keyword evidence="1" id="KW-0472">Membrane</keyword>